<reference evidence="9 10" key="2">
    <citation type="journal article" date="2007" name="Genome Biol.">
        <title>Assembly of the Candida albicans genome into sixteen supercontigs aligned on the eight chromosomes.</title>
        <authorList>
            <person name="van het Hoog M."/>
            <person name="Rast T.J."/>
            <person name="Martchenko M."/>
            <person name="Grindle S."/>
            <person name="Dignard D."/>
            <person name="Hogues H."/>
            <person name="Cuomo C."/>
            <person name="Berriman M."/>
            <person name="Scherer S."/>
            <person name="Magee B.B."/>
            <person name="Whiteway M."/>
            <person name="Chibana H."/>
            <person name="Nantel A."/>
            <person name="Magee P.T."/>
        </authorList>
    </citation>
    <scope>GENOME REANNOTATION</scope>
    <source>
        <strain evidence="10">SC5314 / ATCC MYA-2876</strain>
    </source>
</reference>
<evidence type="ECO:0000256" key="1">
    <source>
        <dbReference type="ARBA" id="ARBA00004123"/>
    </source>
</evidence>
<keyword evidence="2 4" id="KW-0238">DNA-binding</keyword>
<feature type="compositionally biased region" description="Polar residues" evidence="6">
    <location>
        <begin position="258"/>
        <end position="282"/>
    </location>
</feature>
<dbReference type="VEuPathDB" id="FungiDB:C3_01210C_A"/>
<evidence type="ECO:0000256" key="3">
    <source>
        <dbReference type="ARBA" id="ARBA00023242"/>
    </source>
</evidence>
<dbReference type="EMBL" id="CP017625">
    <property type="protein sequence ID" value="AOW28167.1"/>
    <property type="molecule type" value="Genomic_DNA"/>
</dbReference>
<sequence length="311" mass="34594">MKAPSRDNIPESEEVRFKQKCKELRKRVLEIEENNEIATIALSRTQATIRRLRLEYAILLERLEDRATQLPDGIVAFEEMACPPTPTILDDSLVKSKTGNKKSKSSSSSSSSSSTTSSSAMKIALASGSSKSSNGPSDVASTTMGKQKARDPDLPKRPTNAYLIFCEMEKERIKQDDPNASDLSKSMTEAWKNLSEERRRPYYKLYEDDRIRYQREMAEYNQKKGGGGSGGGEPDLKKQKLAPQPEQEEGDEDEANETRNSPIVKQTTETASSNENKQTTKVIKSEENGAIAAEENKSLENVNPSNETTES</sequence>
<feature type="domain" description="HMG box" evidence="7">
    <location>
        <begin position="155"/>
        <end position="221"/>
    </location>
</feature>
<feature type="compositionally biased region" description="Gly residues" evidence="6">
    <location>
        <begin position="224"/>
        <end position="233"/>
    </location>
</feature>
<dbReference type="PANTHER" id="PTHR48112:SF13">
    <property type="entry name" value="NON-HISTONE PROTEIN 10"/>
    <property type="match status" value="1"/>
</dbReference>
<dbReference type="InterPro" id="IPR009071">
    <property type="entry name" value="HMG_box_dom"/>
</dbReference>
<feature type="compositionally biased region" description="Acidic residues" evidence="6">
    <location>
        <begin position="246"/>
        <end position="255"/>
    </location>
</feature>
<dbReference type="OrthoDB" id="10070927at2759"/>
<feature type="DNA-binding region" description="HMG box" evidence="4">
    <location>
        <begin position="155"/>
        <end position="221"/>
    </location>
</feature>
<organism evidence="9 10">
    <name type="scientific">Candida albicans (strain SC5314 / ATCC MYA-2876)</name>
    <name type="common">Yeast</name>
    <dbReference type="NCBI Taxonomy" id="237561"/>
    <lineage>
        <taxon>Eukaryota</taxon>
        <taxon>Fungi</taxon>
        <taxon>Dikarya</taxon>
        <taxon>Ascomycota</taxon>
        <taxon>Saccharomycotina</taxon>
        <taxon>Pichiomycetes</taxon>
        <taxon>Debaryomycetaceae</taxon>
        <taxon>Candida/Lodderomyces clade</taxon>
        <taxon>Candida</taxon>
    </lineage>
</organism>
<evidence type="ECO:0000259" key="7">
    <source>
        <dbReference type="PROSITE" id="PS50118"/>
    </source>
</evidence>
<dbReference type="KEGG" id="cal:CAALFM_C301210CA"/>
<dbReference type="GeneID" id="3636612"/>
<dbReference type="Pfam" id="PF24245">
    <property type="entry name" value="INO80F"/>
    <property type="match status" value="1"/>
</dbReference>
<dbReference type="eggNOG" id="KOG0381">
    <property type="taxonomic scope" value="Eukaryota"/>
</dbReference>
<dbReference type="PROSITE" id="PS50118">
    <property type="entry name" value="HMG_BOX_2"/>
    <property type="match status" value="1"/>
</dbReference>
<dbReference type="InterPro" id="IPR056513">
    <property type="entry name" value="INO80F"/>
</dbReference>
<dbReference type="STRING" id="237561.A0A1D8PJ67"/>
<dbReference type="CGD" id="CAL0000201898">
    <property type="gene designation" value="orf19.9298"/>
</dbReference>
<dbReference type="Pfam" id="PF00505">
    <property type="entry name" value="HMG_box"/>
    <property type="match status" value="1"/>
</dbReference>
<feature type="region of interest" description="Disordered" evidence="6">
    <location>
        <begin position="87"/>
        <end position="158"/>
    </location>
</feature>
<dbReference type="GO" id="GO:0005634">
    <property type="term" value="C:nucleus"/>
    <property type="evidence" value="ECO:0000318"/>
    <property type="project" value="GO_Central"/>
</dbReference>
<dbReference type="InterPro" id="IPR036910">
    <property type="entry name" value="HMG_box_dom_sf"/>
</dbReference>
<dbReference type="SUPFAM" id="SSF47095">
    <property type="entry name" value="HMG-box"/>
    <property type="match status" value="1"/>
</dbReference>
<dbReference type="Proteomes" id="UP000000559">
    <property type="component" value="Chromosome 3"/>
</dbReference>
<feature type="compositionally biased region" description="Polar residues" evidence="6">
    <location>
        <begin position="299"/>
        <end position="311"/>
    </location>
</feature>
<evidence type="ECO:0000256" key="2">
    <source>
        <dbReference type="ARBA" id="ARBA00023125"/>
    </source>
</evidence>
<dbReference type="InParanoid" id="A0A1D8PJ67"/>
<reference evidence="9 10" key="1">
    <citation type="journal article" date="2004" name="Proc. Natl. Acad. Sci. U.S.A.">
        <title>The diploid genome sequence of Candida albicans.</title>
        <authorList>
            <person name="Jones T."/>
            <person name="Federspiel N.A."/>
            <person name="Chibana H."/>
            <person name="Dungan J."/>
            <person name="Kalman S."/>
            <person name="Magee B.B."/>
            <person name="Newport G."/>
            <person name="Thorstenson Y.R."/>
            <person name="Agabian N."/>
            <person name="Magee P.T."/>
            <person name="Davis R.W."/>
            <person name="Scherer S."/>
        </authorList>
    </citation>
    <scope>NUCLEOTIDE SEQUENCE [LARGE SCALE GENOMIC DNA]</scope>
    <source>
        <strain evidence="10">SC5314 / ATCC MYA-2876</strain>
    </source>
</reference>
<dbReference type="InterPro" id="IPR050342">
    <property type="entry name" value="HMGB"/>
</dbReference>
<dbReference type="Gene3D" id="1.10.30.10">
    <property type="entry name" value="High mobility group box domain"/>
    <property type="match status" value="1"/>
</dbReference>
<keyword evidence="10" id="KW-1185">Reference proteome</keyword>
<comment type="subcellular location">
    <subcellularLocation>
        <location evidence="1">Nucleus</location>
    </subcellularLocation>
</comment>
<evidence type="ECO:0000256" key="4">
    <source>
        <dbReference type="PROSITE-ProRule" id="PRU00267"/>
    </source>
</evidence>
<dbReference type="GO" id="GO:0006338">
    <property type="term" value="P:chromatin remodeling"/>
    <property type="evidence" value="ECO:0000318"/>
    <property type="project" value="GO_Central"/>
</dbReference>
<name>A0A1D8PJ67_CANAL</name>
<evidence type="ECO:0000313" key="8">
    <source>
        <dbReference type="CGD" id="CAL0000201898"/>
    </source>
</evidence>
<dbReference type="GO" id="GO:0003677">
    <property type="term" value="F:DNA binding"/>
    <property type="evidence" value="ECO:0007669"/>
    <property type="project" value="UniProtKB-UniRule"/>
</dbReference>
<dbReference type="PANTHER" id="PTHR48112">
    <property type="entry name" value="HIGH MOBILITY GROUP PROTEIN DSP1"/>
    <property type="match status" value="1"/>
</dbReference>
<reference evidence="9 10" key="3">
    <citation type="journal article" date="2013" name="Genome Biol.">
        <title>Assembly of a phased diploid Candida albicans genome facilitates allele-specific measurements and provides a simple model for repeat and indel structure.</title>
        <authorList>
            <person name="Muzzey D."/>
            <person name="Schwartz K."/>
            <person name="Weissman J.S."/>
            <person name="Sherlock G."/>
        </authorList>
    </citation>
    <scope>NUCLEOTIDE SEQUENCE [LARGE SCALE GENOMIC DNA]</scope>
    <source>
        <strain evidence="10">SC5314 / ATCC MYA-2876</strain>
    </source>
</reference>
<gene>
    <name evidence="9" type="ordered locus">CAALFM_C301210CA</name>
    <name evidence="8" type="ordered locus">orf19.9298</name>
</gene>
<dbReference type="FunCoup" id="A0A1D8PJ67">
    <property type="interactions" value="169"/>
</dbReference>
<dbReference type="RefSeq" id="XP_019330829.1">
    <property type="nucleotide sequence ID" value="XM_019475284.1"/>
</dbReference>
<evidence type="ECO:0000313" key="10">
    <source>
        <dbReference type="Proteomes" id="UP000000559"/>
    </source>
</evidence>
<feature type="compositionally biased region" description="Low complexity" evidence="6">
    <location>
        <begin position="105"/>
        <end position="119"/>
    </location>
</feature>
<keyword evidence="3 4" id="KW-0539">Nucleus</keyword>
<evidence type="ECO:0000256" key="5">
    <source>
        <dbReference type="SAM" id="Coils"/>
    </source>
</evidence>
<proteinExistence type="predicted"/>
<keyword evidence="5" id="KW-0175">Coiled coil</keyword>
<feature type="region of interest" description="Disordered" evidence="6">
    <location>
        <begin position="217"/>
        <end position="311"/>
    </location>
</feature>
<feature type="coiled-coil region" evidence="5">
    <location>
        <begin position="14"/>
        <end position="62"/>
    </location>
</feature>
<protein>
    <recommendedName>
        <fullName evidence="7">HMG box domain-containing protein</fullName>
    </recommendedName>
</protein>
<accession>A0A1D8PJ67</accession>
<evidence type="ECO:0000313" key="9">
    <source>
        <dbReference type="EMBL" id="AOW28167.1"/>
    </source>
</evidence>
<evidence type="ECO:0000256" key="6">
    <source>
        <dbReference type="SAM" id="MobiDB-lite"/>
    </source>
</evidence>
<dbReference type="AlphaFoldDB" id="A0A1D8PJ67"/>
<feature type="compositionally biased region" description="Low complexity" evidence="6">
    <location>
        <begin position="127"/>
        <end position="137"/>
    </location>
</feature>
<dbReference type="SMART" id="SM00398">
    <property type="entry name" value="HMG"/>
    <property type="match status" value="1"/>
</dbReference>